<comment type="caution">
    <text evidence="1">The sequence shown here is derived from an EMBL/GenBank/DDBJ whole genome shotgun (WGS) entry which is preliminary data.</text>
</comment>
<organism evidence="1 2">
    <name type="scientific">Trichonephila clavipes</name>
    <name type="common">Golden silk orbweaver</name>
    <name type="synonym">Nephila clavipes</name>
    <dbReference type="NCBI Taxonomy" id="2585209"/>
    <lineage>
        <taxon>Eukaryota</taxon>
        <taxon>Metazoa</taxon>
        <taxon>Ecdysozoa</taxon>
        <taxon>Arthropoda</taxon>
        <taxon>Chelicerata</taxon>
        <taxon>Arachnida</taxon>
        <taxon>Araneae</taxon>
        <taxon>Araneomorphae</taxon>
        <taxon>Entelegynae</taxon>
        <taxon>Araneoidea</taxon>
        <taxon>Nephilidae</taxon>
        <taxon>Trichonephila</taxon>
    </lineage>
</organism>
<name>A0A8X6RN27_TRICX</name>
<gene>
    <name evidence="1" type="ORF">TNCV_1741071</name>
</gene>
<sequence>MSQSEAEPGHPVTDLAILFSRMTTTRTVLARPLSKIPQHANGKILSLSGFNVHQHLNPEGLHWYLVSNPLLDNAGQYFDTVTTRLS</sequence>
<evidence type="ECO:0000313" key="1">
    <source>
        <dbReference type="EMBL" id="GFX92187.1"/>
    </source>
</evidence>
<reference evidence="1" key="1">
    <citation type="submission" date="2020-08" db="EMBL/GenBank/DDBJ databases">
        <title>Multicomponent nature underlies the extraordinary mechanical properties of spider dragline silk.</title>
        <authorList>
            <person name="Kono N."/>
            <person name="Nakamura H."/>
            <person name="Mori M."/>
            <person name="Yoshida Y."/>
            <person name="Ohtoshi R."/>
            <person name="Malay A.D."/>
            <person name="Moran D.A.P."/>
            <person name="Tomita M."/>
            <person name="Numata K."/>
            <person name="Arakawa K."/>
        </authorList>
    </citation>
    <scope>NUCLEOTIDE SEQUENCE</scope>
</reference>
<evidence type="ECO:0000313" key="2">
    <source>
        <dbReference type="Proteomes" id="UP000887159"/>
    </source>
</evidence>
<dbReference type="EMBL" id="BMAU01021142">
    <property type="protein sequence ID" value="GFX92187.1"/>
    <property type="molecule type" value="Genomic_DNA"/>
</dbReference>
<dbReference type="Proteomes" id="UP000887159">
    <property type="component" value="Unassembled WGS sequence"/>
</dbReference>
<proteinExistence type="predicted"/>
<dbReference type="AlphaFoldDB" id="A0A8X6RN27"/>
<protein>
    <submittedName>
        <fullName evidence="1">Uncharacterized protein</fullName>
    </submittedName>
</protein>
<accession>A0A8X6RN27</accession>
<keyword evidence="2" id="KW-1185">Reference proteome</keyword>